<evidence type="ECO:0000259" key="6">
    <source>
        <dbReference type="Pfam" id="PF05198"/>
    </source>
</evidence>
<dbReference type="PANTHER" id="PTHR10938">
    <property type="entry name" value="TRANSLATION INITIATION FACTOR IF-3"/>
    <property type="match status" value="1"/>
</dbReference>
<comment type="caution">
    <text evidence="7">The sequence shown here is derived from an EMBL/GenBank/DDBJ whole genome shotgun (WGS) entry which is preliminary data.</text>
</comment>
<keyword evidence="2" id="KW-0396">Initiation factor</keyword>
<feature type="compositionally biased region" description="Low complexity" evidence="4">
    <location>
        <begin position="91"/>
        <end position="107"/>
    </location>
</feature>
<feature type="compositionally biased region" description="Low complexity" evidence="4">
    <location>
        <begin position="127"/>
        <end position="147"/>
    </location>
</feature>
<gene>
    <name evidence="7" type="ORF">BGZ96_007820</name>
</gene>
<name>A0ABQ7K0C0_9FUNG</name>
<feature type="domain" description="Translation initiation factor 3 N-terminal" evidence="6">
    <location>
        <begin position="160"/>
        <end position="226"/>
    </location>
</feature>
<keyword evidence="3" id="KW-0648">Protein biosynthesis</keyword>
<dbReference type="InterPro" id="IPR036788">
    <property type="entry name" value="T_IF-3_C_sf"/>
</dbReference>
<evidence type="ECO:0008006" key="9">
    <source>
        <dbReference type="Google" id="ProtNLM"/>
    </source>
</evidence>
<accession>A0ABQ7K0C0</accession>
<feature type="region of interest" description="Disordered" evidence="4">
    <location>
        <begin position="84"/>
        <end position="159"/>
    </location>
</feature>
<evidence type="ECO:0000313" key="8">
    <source>
        <dbReference type="Proteomes" id="UP001194696"/>
    </source>
</evidence>
<feature type="region of interest" description="Disordered" evidence="4">
    <location>
        <begin position="316"/>
        <end position="335"/>
    </location>
</feature>
<feature type="region of interest" description="Disordered" evidence="4">
    <location>
        <begin position="41"/>
        <end position="72"/>
    </location>
</feature>
<evidence type="ECO:0000256" key="1">
    <source>
        <dbReference type="ARBA" id="ARBA00005439"/>
    </source>
</evidence>
<organism evidence="7 8">
    <name type="scientific">Linnemannia gamsii</name>
    <dbReference type="NCBI Taxonomy" id="64522"/>
    <lineage>
        <taxon>Eukaryota</taxon>
        <taxon>Fungi</taxon>
        <taxon>Fungi incertae sedis</taxon>
        <taxon>Mucoromycota</taxon>
        <taxon>Mortierellomycotina</taxon>
        <taxon>Mortierellomycetes</taxon>
        <taxon>Mortierellales</taxon>
        <taxon>Mortierellaceae</taxon>
        <taxon>Linnemannia</taxon>
    </lineage>
</organism>
<feature type="domain" description="Translation initiation factor 3 C-terminal" evidence="5">
    <location>
        <begin position="233"/>
        <end position="315"/>
    </location>
</feature>
<evidence type="ECO:0000256" key="2">
    <source>
        <dbReference type="ARBA" id="ARBA00022540"/>
    </source>
</evidence>
<comment type="similarity">
    <text evidence="1">Belongs to the IF-3 family.</text>
</comment>
<dbReference type="InterPro" id="IPR001288">
    <property type="entry name" value="Translation_initiation_fac_3"/>
</dbReference>
<dbReference type="Gene3D" id="3.10.20.80">
    <property type="entry name" value="Translation initiation factor 3 (IF-3), N-terminal domain"/>
    <property type="match status" value="1"/>
</dbReference>
<dbReference type="Proteomes" id="UP001194696">
    <property type="component" value="Unassembled WGS sequence"/>
</dbReference>
<evidence type="ECO:0000313" key="7">
    <source>
        <dbReference type="EMBL" id="KAG0288411.1"/>
    </source>
</evidence>
<proteinExistence type="inferred from homology"/>
<protein>
    <recommendedName>
        <fullName evidence="9">Translation initiation factor 3 N-terminal domain-containing protein</fullName>
    </recommendedName>
</protein>
<dbReference type="Pfam" id="PF05198">
    <property type="entry name" value="IF3_N"/>
    <property type="match status" value="1"/>
</dbReference>
<dbReference type="NCBIfam" id="TIGR00168">
    <property type="entry name" value="infC"/>
    <property type="match status" value="1"/>
</dbReference>
<dbReference type="InterPro" id="IPR019814">
    <property type="entry name" value="Translation_initiation_fac_3_N"/>
</dbReference>
<evidence type="ECO:0000256" key="4">
    <source>
        <dbReference type="SAM" id="MobiDB-lite"/>
    </source>
</evidence>
<dbReference type="Pfam" id="PF00707">
    <property type="entry name" value="IF3_C"/>
    <property type="match status" value="1"/>
</dbReference>
<dbReference type="InterPro" id="IPR036787">
    <property type="entry name" value="T_IF-3_N_sf"/>
</dbReference>
<dbReference type="InterPro" id="IPR019815">
    <property type="entry name" value="Translation_initiation_fac_3_C"/>
</dbReference>
<dbReference type="SUPFAM" id="SSF55200">
    <property type="entry name" value="Translation initiation factor IF3, C-terminal domain"/>
    <property type="match status" value="1"/>
</dbReference>
<dbReference type="Gene3D" id="3.30.110.10">
    <property type="entry name" value="Translation initiation factor 3 (IF-3), C-terminal domain"/>
    <property type="match status" value="1"/>
</dbReference>
<feature type="compositionally biased region" description="Basic and acidic residues" evidence="4">
    <location>
        <begin position="148"/>
        <end position="159"/>
    </location>
</feature>
<dbReference type="EMBL" id="JAAAIM010000413">
    <property type="protein sequence ID" value="KAG0288411.1"/>
    <property type="molecule type" value="Genomic_DNA"/>
</dbReference>
<dbReference type="PANTHER" id="PTHR10938:SF0">
    <property type="entry name" value="TRANSLATION INITIATION FACTOR IF-3, MITOCHONDRIAL"/>
    <property type="match status" value="1"/>
</dbReference>
<keyword evidence="8" id="KW-1185">Reference proteome</keyword>
<dbReference type="SUPFAM" id="SSF54364">
    <property type="entry name" value="Translation initiation factor IF3, N-terminal domain"/>
    <property type="match status" value="1"/>
</dbReference>
<feature type="compositionally biased region" description="Polar residues" evidence="4">
    <location>
        <begin position="45"/>
        <end position="59"/>
    </location>
</feature>
<evidence type="ECO:0000256" key="3">
    <source>
        <dbReference type="ARBA" id="ARBA00022917"/>
    </source>
</evidence>
<evidence type="ECO:0000259" key="5">
    <source>
        <dbReference type="Pfam" id="PF00707"/>
    </source>
</evidence>
<reference evidence="7 8" key="1">
    <citation type="journal article" date="2020" name="Fungal Divers.">
        <title>Resolving the Mortierellaceae phylogeny through synthesis of multi-gene phylogenetics and phylogenomics.</title>
        <authorList>
            <person name="Vandepol N."/>
            <person name="Liber J."/>
            <person name="Desiro A."/>
            <person name="Na H."/>
            <person name="Kennedy M."/>
            <person name="Barry K."/>
            <person name="Grigoriev I.V."/>
            <person name="Miller A.N."/>
            <person name="O'Donnell K."/>
            <person name="Stajich J.E."/>
            <person name="Bonito G."/>
        </authorList>
    </citation>
    <scope>NUCLEOTIDE SEQUENCE [LARGE SCALE GENOMIC DNA]</scope>
    <source>
        <strain evidence="7 8">AD045</strain>
    </source>
</reference>
<sequence>MASMIPFRRTAFTVLTKTHIAPYTTRSSGAAFLNTLDFLAPAPSQPRSTQPSNSSNFRPNNGGGNKSSNREFLRNSTSANGILDGLNIPLSGSGASSSPSSSRTASPNHHNNRGLLKRPLPGSAAGSNVSTSSSSSNNNTSRSNNNSNDKRTPLDRPRRDEEIDCQWIQFVGPEGNQGEKRLSSVLKTFDRSKYFLIEVDSGAQPPICKLFSKKELYEKAKAAKQAKKANELSTKELQLNWGTDAHDLEHKLSKFRAFLEKGHRLEIQVNGKKGKSTTPQERELIMERIKNEFEPVSKYVKQPEWVKATTVTMLLQGTPKKVEKQKKQQQQEQQQ</sequence>